<proteinExistence type="predicted"/>
<keyword evidence="2" id="KW-1185">Reference proteome</keyword>
<dbReference type="RefSeq" id="XP_038807189.1">
    <property type="nucleotide sequence ID" value="XM_038956477.1"/>
</dbReference>
<reference evidence="1 2" key="1">
    <citation type="journal article" date="2020" name="Genome Biol. Evol.">
        <title>Comparative genomics of Sclerotiniaceae.</title>
        <authorList>
            <person name="Valero Jimenez C.A."/>
            <person name="Steentjes M."/>
            <person name="Scholten O.E."/>
            <person name="Van Kan J.A.L."/>
        </authorList>
    </citation>
    <scope>NUCLEOTIDE SEQUENCE [LARGE SCALE GENOMIC DNA]</scope>
    <source>
        <strain evidence="1 2">B1</strain>
    </source>
</reference>
<evidence type="ECO:0000313" key="2">
    <source>
        <dbReference type="Proteomes" id="UP000783213"/>
    </source>
</evidence>
<sequence>MDSSSWGLNELLIQLLPGKVTMSRSLDLQDRRNTVRVLIQRQEKKRHHDVAYAQLELNLSFGTSTPRTYNERYYYVQDSTSYEQNSANAACITVKLLRLSRSAKQLAFWTARSMRGADMNSALNTLARKQNNIDRRLQSLRISKLNVLSVTFILTPVRLGAGLILRWQGRGGRMIRKGVRWEFLHGIGH</sequence>
<dbReference type="EMBL" id="RCSX01000024">
    <property type="protein sequence ID" value="KAF7920825.1"/>
    <property type="molecule type" value="Genomic_DNA"/>
</dbReference>
<gene>
    <name evidence="1" type="ORF">EAE98_008854</name>
</gene>
<protein>
    <submittedName>
        <fullName evidence="1">Uncharacterized protein</fullName>
    </submittedName>
</protein>
<name>A0ABQ7ID99_9HELO</name>
<evidence type="ECO:0000313" key="1">
    <source>
        <dbReference type="EMBL" id="KAF7920825.1"/>
    </source>
</evidence>
<comment type="caution">
    <text evidence="1">The sequence shown here is derived from an EMBL/GenBank/DDBJ whole genome shotgun (WGS) entry which is preliminary data.</text>
</comment>
<dbReference type="GeneID" id="62235627"/>
<dbReference type="Proteomes" id="UP000783213">
    <property type="component" value="Unassembled WGS sequence"/>
</dbReference>
<organism evidence="1 2">
    <name type="scientific">Botrytis deweyae</name>
    <dbReference type="NCBI Taxonomy" id="2478750"/>
    <lineage>
        <taxon>Eukaryota</taxon>
        <taxon>Fungi</taxon>
        <taxon>Dikarya</taxon>
        <taxon>Ascomycota</taxon>
        <taxon>Pezizomycotina</taxon>
        <taxon>Leotiomycetes</taxon>
        <taxon>Helotiales</taxon>
        <taxon>Sclerotiniaceae</taxon>
        <taxon>Botrytis</taxon>
    </lineage>
</organism>
<accession>A0ABQ7ID99</accession>